<dbReference type="Gene3D" id="3.40.50.12390">
    <property type="match status" value="1"/>
</dbReference>
<gene>
    <name evidence="8" type="ORF">NAEGRDRAFT_57596</name>
</gene>
<feature type="domain" description="Xrn1 N-terminal" evidence="6">
    <location>
        <begin position="1"/>
        <end position="263"/>
    </location>
</feature>
<dbReference type="RefSeq" id="XP_002679109.1">
    <property type="nucleotide sequence ID" value="XM_002679063.1"/>
</dbReference>
<accession>D2VA47</accession>
<feature type="domain" description="Xrn1 helical" evidence="7">
    <location>
        <begin position="323"/>
        <end position="756"/>
    </location>
</feature>
<feature type="compositionally biased region" description="Basic and acidic residues" evidence="5">
    <location>
        <begin position="934"/>
        <end position="950"/>
    </location>
</feature>
<dbReference type="Proteomes" id="UP000006671">
    <property type="component" value="Unassembled WGS sequence"/>
</dbReference>
<dbReference type="AlphaFoldDB" id="D2VA47"/>
<evidence type="ECO:0000256" key="4">
    <source>
        <dbReference type="SAM" id="Coils"/>
    </source>
</evidence>
<feature type="compositionally biased region" description="Basic residues" evidence="5">
    <location>
        <begin position="985"/>
        <end position="997"/>
    </location>
</feature>
<feature type="compositionally biased region" description="Low complexity" evidence="5">
    <location>
        <begin position="1000"/>
        <end position="1020"/>
    </location>
</feature>
<dbReference type="GO" id="GO:0004534">
    <property type="term" value="F:5'-3' RNA exonuclease activity"/>
    <property type="evidence" value="ECO:0007669"/>
    <property type="project" value="TreeGrafter"/>
</dbReference>
<dbReference type="InterPro" id="IPR041412">
    <property type="entry name" value="Xrn1_helical"/>
</dbReference>
<keyword evidence="2" id="KW-0378">Hydrolase</keyword>
<dbReference type="CDD" id="cd18673">
    <property type="entry name" value="PIN_XRN1-2-like"/>
    <property type="match status" value="1"/>
</dbReference>
<dbReference type="STRING" id="5762.D2VA47"/>
<name>D2VA47_NAEGR</name>
<dbReference type="GO" id="GO:0000956">
    <property type="term" value="P:nuclear-transcribed mRNA catabolic process"/>
    <property type="evidence" value="ECO:0007669"/>
    <property type="project" value="TreeGrafter"/>
</dbReference>
<dbReference type="eggNOG" id="KOG2044">
    <property type="taxonomic scope" value="Eukaryota"/>
</dbReference>
<evidence type="ECO:0000256" key="5">
    <source>
        <dbReference type="SAM" id="MobiDB-lite"/>
    </source>
</evidence>
<dbReference type="GeneID" id="8859482"/>
<dbReference type="InterPro" id="IPR004859">
    <property type="entry name" value="Xrn1_N"/>
</dbReference>
<evidence type="ECO:0000313" key="8">
    <source>
        <dbReference type="EMBL" id="EFC46365.1"/>
    </source>
</evidence>
<protein>
    <submittedName>
        <fullName evidence="8">5'-3' exoribonuclease</fullName>
    </submittedName>
</protein>
<dbReference type="EMBL" id="GG738859">
    <property type="protein sequence ID" value="EFC46365.1"/>
    <property type="molecule type" value="Genomic_DNA"/>
</dbReference>
<dbReference type="OMA" id="ITHDMVV"/>
<dbReference type="Gene3D" id="1.25.40.1050">
    <property type="match status" value="1"/>
</dbReference>
<organism evidence="9">
    <name type="scientific">Naegleria gruberi</name>
    <name type="common">Amoeba</name>
    <dbReference type="NCBI Taxonomy" id="5762"/>
    <lineage>
        <taxon>Eukaryota</taxon>
        <taxon>Discoba</taxon>
        <taxon>Heterolobosea</taxon>
        <taxon>Tetramitia</taxon>
        <taxon>Eutetramitia</taxon>
        <taxon>Vahlkampfiidae</taxon>
        <taxon>Naegleria</taxon>
    </lineage>
</organism>
<evidence type="ECO:0000256" key="3">
    <source>
        <dbReference type="ARBA" id="ARBA00022839"/>
    </source>
</evidence>
<dbReference type="OrthoDB" id="372487at2759"/>
<evidence type="ECO:0000259" key="7">
    <source>
        <dbReference type="Pfam" id="PF17846"/>
    </source>
</evidence>
<feature type="compositionally biased region" description="Basic and acidic residues" evidence="5">
    <location>
        <begin position="852"/>
        <end position="868"/>
    </location>
</feature>
<keyword evidence="1" id="KW-0540">Nuclease</keyword>
<dbReference type="VEuPathDB" id="AmoebaDB:NAEGRDRAFT_57596"/>
<feature type="compositionally biased region" description="Low complexity" evidence="5">
    <location>
        <begin position="951"/>
        <end position="982"/>
    </location>
</feature>
<dbReference type="InParanoid" id="D2VA47"/>
<evidence type="ECO:0000256" key="1">
    <source>
        <dbReference type="ARBA" id="ARBA00022722"/>
    </source>
</evidence>
<evidence type="ECO:0000259" key="6">
    <source>
        <dbReference type="Pfam" id="PF03159"/>
    </source>
</evidence>
<dbReference type="FunCoup" id="D2VA47">
    <property type="interactions" value="742"/>
</dbReference>
<keyword evidence="9" id="KW-1185">Reference proteome</keyword>
<dbReference type="GO" id="GO:0005634">
    <property type="term" value="C:nucleus"/>
    <property type="evidence" value="ECO:0007669"/>
    <property type="project" value="TreeGrafter"/>
</dbReference>
<evidence type="ECO:0000313" key="9">
    <source>
        <dbReference type="Proteomes" id="UP000006671"/>
    </source>
</evidence>
<sequence length="1047" mass="119223">MGVPGFIYWLVTNVIDTNDKKDAADDKIVYPINKQSILVQDILKQRVDNFYIDLNGLIHPCCHPQTGKKPENEDDMMKRITAELLQLARTVQPNNLFYIAVDGVAPAAKQEQQRHRRFVAISENEQKLKFIGRIQSEITKEKDELTKEIKESEVDKIQQREKLLDSAIARMEAKKNHWDHNVISPGTPFMMKCMSTVHQAAKLIATEFPHIKVIVSDSSVPGEGEHKILSYMKREKAINSKEFSEMLHVVHGLDADLIMLTSLIGLPKIFSYRDSENVRMNKRDKELFNISELGRHFARVIYSSIAELDTSSKSQNIDWSNANFVSDVVLLLMFVGNDFLPNVPSLVMHNHAASIIMYSYAKYLLQCMEESGLGDNFDPRPHYLVDYTNSSMINIKNMIKAMQSIREESVIGMFAKLYHSTIRHYQRQEDIYQQPSFIEDMKGCYSGSNLKLHKFDKMMKTISKNNASHKPFEVVFKILREYFKNHKKKNLRSLKEPEQLIKACFYNPAEVIHEINTSIILKYTDEIHQEYYHKKFGDSSLLFRKTLVKEYLRGIVWAFNYYSYNDPPSWYWRYPEHYAPVMCDILDCYDEINDEYIKDITTFEKGEPLTAYQQLISILPKESMEACLPKTYTDILNNPKLDKFFPKEFEKDGNFSGIVYKAVSLLPSIDLDLVKNITKEIDPLLSEEESRKNKFGIDVIYTAVDSEVNKKLSTLEDKVEKEEKFKGDDTLLSGVFSKIDTNEMVFGSEVVASELKASVAAYKFSTPTVPIQDAYKFVTTNSIPKAKLVSTLTRQLGTFKQVGGFVSMSEDQDLSNLSNNFRIKFPRKTTQGSKRAPNRNEDYKSNRPSKASKRDNSQKTPHQKKESTTEESNEMQDEEKSISTERKPIRARVARNKRAEIAEAKAKVTAEKKRTSEDSNEGPAKKKKKKNKSTKQEAKVETKTEEKKEASSSTEASSSAATETTATSESTATTTAAAASAESKTKKKRKRQKKNKGGKPATTGASSSTTTESTPAPEAAVDASKNKLKESTNAKFKALLSKFTVKK</sequence>
<keyword evidence="4" id="KW-0175">Coiled coil</keyword>
<dbReference type="PANTHER" id="PTHR12341">
    <property type="entry name" value="5'-&gt;3' EXORIBONUCLEASE"/>
    <property type="match status" value="1"/>
</dbReference>
<proteinExistence type="predicted"/>
<feature type="coiled-coil region" evidence="4">
    <location>
        <begin position="135"/>
        <end position="162"/>
    </location>
</feature>
<feature type="compositionally biased region" description="Basic and acidic residues" evidence="5">
    <location>
        <begin position="878"/>
        <end position="888"/>
    </location>
</feature>
<feature type="region of interest" description="Disordered" evidence="5">
    <location>
        <begin position="819"/>
        <end position="1032"/>
    </location>
</feature>
<dbReference type="GO" id="GO:0003723">
    <property type="term" value="F:RNA binding"/>
    <property type="evidence" value="ECO:0007669"/>
    <property type="project" value="TreeGrafter"/>
</dbReference>
<dbReference type="InterPro" id="IPR027073">
    <property type="entry name" value="5_3_exoribonuclease"/>
</dbReference>
<feature type="compositionally biased region" description="Basic and acidic residues" evidence="5">
    <location>
        <begin position="897"/>
        <end position="917"/>
    </location>
</feature>
<reference evidence="8 9" key="1">
    <citation type="journal article" date="2010" name="Cell">
        <title>The genome of Naegleria gruberi illuminates early eukaryotic versatility.</title>
        <authorList>
            <person name="Fritz-Laylin L.K."/>
            <person name="Prochnik S.E."/>
            <person name="Ginger M.L."/>
            <person name="Dacks J.B."/>
            <person name="Carpenter M.L."/>
            <person name="Field M.C."/>
            <person name="Kuo A."/>
            <person name="Paredez A."/>
            <person name="Chapman J."/>
            <person name="Pham J."/>
            <person name="Shu S."/>
            <person name="Neupane R."/>
            <person name="Cipriano M."/>
            <person name="Mancuso J."/>
            <person name="Tu H."/>
            <person name="Salamov A."/>
            <person name="Lindquist E."/>
            <person name="Shapiro H."/>
            <person name="Lucas S."/>
            <person name="Grigoriev I.V."/>
            <person name="Cande W.Z."/>
            <person name="Fulton C."/>
            <person name="Rokhsar D.S."/>
            <person name="Dawson S.C."/>
        </authorList>
    </citation>
    <scope>NUCLEOTIDE SEQUENCE [LARGE SCALE GENOMIC DNA]</scope>
    <source>
        <strain evidence="8 9">NEG-M</strain>
    </source>
</reference>
<dbReference type="Pfam" id="PF17846">
    <property type="entry name" value="XRN_M"/>
    <property type="match status" value="1"/>
</dbReference>
<dbReference type="Pfam" id="PF03159">
    <property type="entry name" value="XRN_N"/>
    <property type="match status" value="1"/>
</dbReference>
<dbReference type="KEGG" id="ngr:NAEGRDRAFT_57596"/>
<evidence type="ECO:0000256" key="2">
    <source>
        <dbReference type="ARBA" id="ARBA00022801"/>
    </source>
</evidence>
<keyword evidence="3" id="KW-0269">Exonuclease</keyword>